<name>A0A6I9P6X9_9TELE</name>
<evidence type="ECO:0000256" key="1">
    <source>
        <dbReference type="SAM" id="Phobius"/>
    </source>
</evidence>
<feature type="transmembrane region" description="Helical" evidence="1">
    <location>
        <begin position="128"/>
        <end position="152"/>
    </location>
</feature>
<feature type="transmembrane region" description="Helical" evidence="1">
    <location>
        <begin position="92"/>
        <end position="116"/>
    </location>
</feature>
<evidence type="ECO:0000313" key="3">
    <source>
        <dbReference type="RefSeq" id="XP_010783350.1"/>
    </source>
</evidence>
<dbReference type="PANTHER" id="PTHR33802">
    <property type="entry name" value="SI:CH211-161H7.5-RELATED"/>
    <property type="match status" value="1"/>
</dbReference>
<dbReference type="PANTHER" id="PTHR33802:SF4">
    <property type="entry name" value="SI:DKEY-29D8.3"/>
    <property type="match status" value="1"/>
</dbReference>
<feature type="transmembrane region" description="Helical" evidence="1">
    <location>
        <begin position="200"/>
        <end position="220"/>
    </location>
</feature>
<keyword evidence="1" id="KW-0812">Transmembrane</keyword>
<evidence type="ECO:0000313" key="2">
    <source>
        <dbReference type="Proteomes" id="UP000504611"/>
    </source>
</evidence>
<dbReference type="KEGG" id="ncc:104957419"/>
<feature type="transmembrane region" description="Helical" evidence="1">
    <location>
        <begin position="173"/>
        <end position="194"/>
    </location>
</feature>
<sequence>MARHSIIRVIAIVLSLVFFIITMVFSALAGPGIDPFLESTKNISDAFVTEITPDGWTFTIWAIIYVFLALVMVYVISGIFRKNAYGPVYCSPAVLPHGFFVTWCLNLTLNVAWLFLWDRKLMSTALAFLILIVLTNYLMIFFSCIGLNNYGAWLAKYHKVDLWLHRVLVQNGIAIYATWTTIASLVNLTIVLTADAKISPANAATISLSVLTVVLLVWTVLENTILDKHVRYILSIYPALIWALTGVFSKNYNAADPSRNNTFIVVLLALASTIFAGRIGLVVWRHIKRPLYEDISPESMTPMEIADKQKDMFK</sequence>
<protein>
    <submittedName>
        <fullName evidence="3">Uncharacterized protein</fullName>
    </submittedName>
</protein>
<feature type="transmembrane region" description="Helical" evidence="1">
    <location>
        <begin position="7"/>
        <end position="29"/>
    </location>
</feature>
<feature type="transmembrane region" description="Helical" evidence="1">
    <location>
        <begin position="58"/>
        <end position="80"/>
    </location>
</feature>
<proteinExistence type="predicted"/>
<dbReference type="GeneID" id="104957419"/>
<accession>A0A6I9P6X9</accession>
<gene>
    <name evidence="3" type="primary">LOC104957419</name>
</gene>
<reference evidence="3" key="1">
    <citation type="submission" date="2025-08" db="UniProtKB">
        <authorList>
            <consortium name="RefSeq"/>
        </authorList>
    </citation>
    <scope>IDENTIFICATION</scope>
    <source>
        <tissue evidence="3">Muscle</tissue>
    </source>
</reference>
<keyword evidence="1" id="KW-1133">Transmembrane helix</keyword>
<organism evidence="2 3">
    <name type="scientific">Notothenia coriiceps</name>
    <name type="common">black rockcod</name>
    <dbReference type="NCBI Taxonomy" id="8208"/>
    <lineage>
        <taxon>Eukaryota</taxon>
        <taxon>Metazoa</taxon>
        <taxon>Chordata</taxon>
        <taxon>Craniata</taxon>
        <taxon>Vertebrata</taxon>
        <taxon>Euteleostomi</taxon>
        <taxon>Actinopterygii</taxon>
        <taxon>Neopterygii</taxon>
        <taxon>Teleostei</taxon>
        <taxon>Neoteleostei</taxon>
        <taxon>Acanthomorphata</taxon>
        <taxon>Eupercaria</taxon>
        <taxon>Perciformes</taxon>
        <taxon>Notothenioidei</taxon>
        <taxon>Nototheniidae</taxon>
        <taxon>Notothenia</taxon>
    </lineage>
</organism>
<feature type="transmembrane region" description="Helical" evidence="1">
    <location>
        <begin position="232"/>
        <end position="249"/>
    </location>
</feature>
<dbReference type="RefSeq" id="XP_010783350.1">
    <property type="nucleotide sequence ID" value="XM_010785048.1"/>
</dbReference>
<keyword evidence="1" id="KW-0472">Membrane</keyword>
<feature type="transmembrane region" description="Helical" evidence="1">
    <location>
        <begin position="261"/>
        <end position="284"/>
    </location>
</feature>
<dbReference type="AlphaFoldDB" id="A0A6I9P6X9"/>
<keyword evidence="2" id="KW-1185">Reference proteome</keyword>
<dbReference type="Proteomes" id="UP000504611">
    <property type="component" value="Unplaced"/>
</dbReference>
<dbReference type="OrthoDB" id="5586934at2759"/>